<dbReference type="AlphaFoldDB" id="A0AAN1SZ76"/>
<evidence type="ECO:0000313" key="1">
    <source>
        <dbReference type="EMBL" id="BBI99698.1"/>
    </source>
</evidence>
<accession>A0AAN1SZ76</accession>
<dbReference type="Proteomes" id="UP001319121">
    <property type="component" value="Chromosome"/>
</dbReference>
<dbReference type="KEGG" id="fku:FGKAn22_13910"/>
<keyword evidence="2" id="KW-1185">Reference proteome</keyword>
<protein>
    <submittedName>
        <fullName evidence="1">Uncharacterized protein</fullName>
    </submittedName>
</protein>
<evidence type="ECO:0000313" key="2">
    <source>
        <dbReference type="Proteomes" id="UP001319121"/>
    </source>
</evidence>
<sequence>MLTPDQVLLARIGRSVTWRGVKRLVLEKKSIPCANYAGSQANGGDVQGMATQWGAAIQTLEATLAKQAGRKAFATVILSNHFMRYVLLPWSDVPGDEIEELAYARHAFRQAYGDAAETWDLRLSPGKIGMPQLASAVDPRLPEALRALFGRNEIALESIQPHLMAAYNTCQNILDGRSAWFVLVEPGSLCLALLREGHWESVRTMRLDGDGRAVLPLILERESFLAESATAIDEVFLWAPWLGNVLMPKSKRWKFWKLQPLLRAGLVPEPDARFAAALSGCA</sequence>
<proteinExistence type="predicted"/>
<name>A0AAN1SZ76_9PROT</name>
<dbReference type="EMBL" id="AP019536">
    <property type="protein sequence ID" value="BBI99698.1"/>
    <property type="molecule type" value="Genomic_DNA"/>
</dbReference>
<gene>
    <name evidence="1" type="ORF">FGKAn22_13910</name>
</gene>
<reference evidence="1 2" key="1">
    <citation type="submission" date="2019-03" db="EMBL/GenBank/DDBJ databases">
        <title>Complete genome sequence of Ferrigenium kumadai strain An22, a microaerophilic iron-oxidizing bacterium isolated from a paddy field soil.</title>
        <authorList>
            <person name="Watanabe T."/>
            <person name="Asakawa S."/>
        </authorList>
    </citation>
    <scope>NUCLEOTIDE SEQUENCE [LARGE SCALE GENOMIC DNA]</scope>
    <source>
        <strain evidence="1 2">An22</strain>
    </source>
</reference>
<organism evidence="1 2">
    <name type="scientific">Ferrigenium kumadai</name>
    <dbReference type="NCBI Taxonomy" id="1682490"/>
    <lineage>
        <taxon>Bacteria</taxon>
        <taxon>Pseudomonadati</taxon>
        <taxon>Pseudomonadota</taxon>
        <taxon>Betaproteobacteria</taxon>
        <taxon>Nitrosomonadales</taxon>
        <taxon>Gallionellaceae</taxon>
        <taxon>Ferrigenium</taxon>
    </lineage>
</organism>